<evidence type="ECO:0000256" key="8">
    <source>
        <dbReference type="ARBA" id="ARBA00033442"/>
    </source>
</evidence>
<dbReference type="PRINTS" id="PR00736">
    <property type="entry name" value="GLHYDRLASE15"/>
</dbReference>
<reference evidence="11 12" key="1">
    <citation type="journal article" date="2009" name="Nature">
        <title>Evolution of pathogenicity and sexual reproduction in eight Candida genomes.</title>
        <authorList>
            <person name="Butler G."/>
            <person name="Rasmussen M.D."/>
            <person name="Lin M.F."/>
            <person name="Santos M.A."/>
            <person name="Sakthikumar S."/>
            <person name="Munro C.A."/>
            <person name="Rheinbay E."/>
            <person name="Grabherr M."/>
            <person name="Forche A."/>
            <person name="Reedy J.L."/>
            <person name="Agrafioti I."/>
            <person name="Arnaud M.B."/>
            <person name="Bates S."/>
            <person name="Brown A.J."/>
            <person name="Brunke S."/>
            <person name="Costanzo M.C."/>
            <person name="Fitzpatrick D.A."/>
            <person name="de Groot P.W."/>
            <person name="Harris D."/>
            <person name="Hoyer L.L."/>
            <person name="Hube B."/>
            <person name="Klis F.M."/>
            <person name="Kodira C."/>
            <person name="Lennard N."/>
            <person name="Logue M.E."/>
            <person name="Martin R."/>
            <person name="Neiman A.M."/>
            <person name="Nikolaou E."/>
            <person name="Quail M.A."/>
            <person name="Quinn J."/>
            <person name="Santos M.C."/>
            <person name="Schmitzberger F.F."/>
            <person name="Sherlock G."/>
            <person name="Shah P."/>
            <person name="Silverstein K.A."/>
            <person name="Skrzypek M.S."/>
            <person name="Soll D."/>
            <person name="Staggs R."/>
            <person name="Stansfield I."/>
            <person name="Stumpf M.P."/>
            <person name="Sudbery P.E."/>
            <person name="Srikantha T."/>
            <person name="Zeng Q."/>
            <person name="Berman J."/>
            <person name="Berriman M."/>
            <person name="Heitman J."/>
            <person name="Gow N.A."/>
            <person name="Lorenz M.C."/>
            <person name="Birren B.W."/>
            <person name="Kellis M."/>
            <person name="Cuomo C.A."/>
        </authorList>
    </citation>
    <scope>NUCLEOTIDE SEQUENCE [LARGE SCALE GENOMIC DNA]</scope>
    <source>
        <strain evidence="12">ATCC 11503 / BCRC 21390 / CBS 2605 / JCM 1781 / NBRC 1676 / NRRL YB-4239</strain>
    </source>
</reference>
<dbReference type="KEGG" id="lel:PVL30_002057"/>
<keyword evidence="6" id="KW-0326">Glycosidase</keyword>
<keyword evidence="4" id="KW-0378">Hydrolase</keyword>
<comment type="similarity">
    <text evidence="2">Belongs to the glycosyl hydrolase 15 family.</text>
</comment>
<dbReference type="SUPFAM" id="SSF48208">
    <property type="entry name" value="Six-hairpin glycosidases"/>
    <property type="match status" value="1"/>
</dbReference>
<dbReference type="FunCoup" id="A5DXJ7">
    <property type="interactions" value="66"/>
</dbReference>
<dbReference type="InterPro" id="IPR000165">
    <property type="entry name" value="Glucoamylase"/>
</dbReference>
<dbReference type="GO" id="GO:0000324">
    <property type="term" value="C:fungal-type vacuole"/>
    <property type="evidence" value="ECO:0007669"/>
    <property type="project" value="TreeGrafter"/>
</dbReference>
<dbReference type="eggNOG" id="ENOG502QPM2">
    <property type="taxonomic scope" value="Eukaryota"/>
</dbReference>
<evidence type="ECO:0000256" key="4">
    <source>
        <dbReference type="ARBA" id="ARBA00022801"/>
    </source>
</evidence>
<evidence type="ECO:0000256" key="6">
    <source>
        <dbReference type="ARBA" id="ARBA00023295"/>
    </source>
</evidence>
<dbReference type="InterPro" id="IPR011613">
    <property type="entry name" value="GH15-like"/>
</dbReference>
<dbReference type="OMA" id="SHFWNQS"/>
<sequence length="622" mass="70865">MLVSYLALCVTIVLVMNAAAILIPFDDLTGLSGKYQQWLDLFLKPSTDIFQNTISYFKSTSNDDVLLQPSFSSSHQPKAQFDFSQFESWLENQQNISLYRILDNVIASPSTSKIINDNRKNKRNKKNDVVKNVLVASPSRNSPDYFYQWIRDSAITIKTLMYALQENPEHELNTTILDVVHSYVCNNWHLQRTKNPLGGFDMNSGDNKGLGEPKFNVDGLAFEQNWGRPQRDGPALRTLANFQYLRFLEENVGNFDMATPWICETSGGDTYGDTNDDTDGGQGVFNGTWVYHEIIRPDLNYIIQYWNRTDGFDLWEEMTTPHFFTLMVLIRAVRDAVYWALHFNDVDLAETLQSAYDAMKIGITRDTASGGLGFINSEVDYLVEHPELYNLGQRTGLDIATILAVMYTHEHDGHPEQNSHPSLNNAIRDIPFNATNHKILNSLAHLVVDMQQRFPINKQFHFIRGSGVALGRYPEDVYDGVQTSVGNPWFLATSAAGELVYQFIYGIVENDADLVINKENRAFFLPFLSTDSEKQIDDNVKLVFASQEYNLMIQKLKQYADSFLAVVKFHTDSEGHLSEQFNRNNGYMQGAKDLTWSYGALWTAVRWRTKTLNLLNNKGLNV</sequence>
<protein>
    <recommendedName>
        <fullName evidence="3">glucan 1,4-alpha-glucosidase</fullName>
        <ecNumber evidence="3">3.2.1.3</ecNumber>
    </recommendedName>
    <alternativeName>
        <fullName evidence="9">1,4-alpha-D-glucan glucohydrolase</fullName>
    </alternativeName>
    <alternativeName>
        <fullName evidence="8">Glucan 1,4-alpha-glucosidase</fullName>
    </alternativeName>
</protein>
<dbReference type="EC" id="3.2.1.3" evidence="3"/>
<dbReference type="VEuPathDB" id="FungiDB:LELG_02084"/>
<dbReference type="HOGENOM" id="CLU_012173_2_0_1"/>
<dbReference type="EMBL" id="CH981525">
    <property type="protein sequence ID" value="EDK43905.1"/>
    <property type="molecule type" value="Genomic_DNA"/>
</dbReference>
<evidence type="ECO:0000313" key="12">
    <source>
        <dbReference type="Proteomes" id="UP000001996"/>
    </source>
</evidence>
<accession>A5DXJ7</accession>
<evidence type="ECO:0000313" key="11">
    <source>
        <dbReference type="EMBL" id="EDK43905.1"/>
    </source>
</evidence>
<proteinExistence type="inferred from homology"/>
<dbReference type="InParanoid" id="A5DXJ7"/>
<dbReference type="GeneID" id="5234493"/>
<dbReference type="GO" id="GO:0004339">
    <property type="term" value="F:glucan 1,4-alpha-glucosidase activity"/>
    <property type="evidence" value="ECO:0007669"/>
    <property type="project" value="UniProtKB-EC"/>
</dbReference>
<dbReference type="GO" id="GO:0000272">
    <property type="term" value="P:polysaccharide catabolic process"/>
    <property type="evidence" value="ECO:0007669"/>
    <property type="project" value="UniProtKB-KW"/>
</dbReference>
<evidence type="ECO:0000256" key="5">
    <source>
        <dbReference type="ARBA" id="ARBA00023277"/>
    </source>
</evidence>
<dbReference type="AlphaFoldDB" id="A5DXJ7"/>
<dbReference type="PANTHER" id="PTHR31616">
    <property type="entry name" value="TREHALASE"/>
    <property type="match status" value="1"/>
</dbReference>
<dbReference type="Pfam" id="PF00723">
    <property type="entry name" value="Glyco_hydro_15"/>
    <property type="match status" value="1"/>
</dbReference>
<organism evidence="11 12">
    <name type="scientific">Lodderomyces elongisporus (strain ATCC 11503 / CBS 2605 / JCM 1781 / NBRC 1676 / NRRL YB-4239)</name>
    <name type="common">Yeast</name>
    <name type="synonym">Saccharomyces elongisporus</name>
    <dbReference type="NCBI Taxonomy" id="379508"/>
    <lineage>
        <taxon>Eukaryota</taxon>
        <taxon>Fungi</taxon>
        <taxon>Dikarya</taxon>
        <taxon>Ascomycota</taxon>
        <taxon>Saccharomycotina</taxon>
        <taxon>Pichiomycetes</taxon>
        <taxon>Debaryomycetaceae</taxon>
        <taxon>Candida/Lodderomyces clade</taxon>
        <taxon>Lodderomyces</taxon>
    </lineage>
</organism>
<dbReference type="OrthoDB" id="6123450at2759"/>
<evidence type="ECO:0000259" key="10">
    <source>
        <dbReference type="Pfam" id="PF00723"/>
    </source>
</evidence>
<evidence type="ECO:0000256" key="7">
    <source>
        <dbReference type="ARBA" id="ARBA00023326"/>
    </source>
</evidence>
<evidence type="ECO:0000256" key="9">
    <source>
        <dbReference type="ARBA" id="ARBA00033473"/>
    </source>
</evidence>
<evidence type="ECO:0000256" key="2">
    <source>
        <dbReference type="ARBA" id="ARBA00006188"/>
    </source>
</evidence>
<keyword evidence="5" id="KW-0119">Carbohydrate metabolism</keyword>
<evidence type="ECO:0000256" key="3">
    <source>
        <dbReference type="ARBA" id="ARBA00012593"/>
    </source>
</evidence>
<dbReference type="InterPro" id="IPR008928">
    <property type="entry name" value="6-hairpin_glycosidase_sf"/>
</dbReference>
<comment type="catalytic activity">
    <reaction evidence="1">
        <text>Hydrolysis of terminal (1-&gt;4)-linked alpha-D-glucose residues successively from non-reducing ends of the chains with release of beta-D-glucose.</text>
        <dbReference type="EC" id="3.2.1.3"/>
    </reaction>
</comment>
<name>A5DXJ7_LODEL</name>
<dbReference type="PANTHER" id="PTHR31616:SF9">
    <property type="entry name" value="GLUCOAMYLASE, INTRACELLULAR SPORULATION-SPECIFIC"/>
    <property type="match status" value="1"/>
</dbReference>
<dbReference type="Gene3D" id="1.50.10.10">
    <property type="match status" value="1"/>
</dbReference>
<gene>
    <name evidence="11" type="ORF">LELG_02084</name>
</gene>
<dbReference type="Proteomes" id="UP000001996">
    <property type="component" value="Unassembled WGS sequence"/>
</dbReference>
<feature type="domain" description="GH15-like" evidence="10">
    <location>
        <begin position="133"/>
        <end position="604"/>
    </location>
</feature>
<keyword evidence="7" id="KW-0624">Polysaccharide degradation</keyword>
<dbReference type="STRING" id="379508.A5DXJ7"/>
<evidence type="ECO:0000256" key="1">
    <source>
        <dbReference type="ARBA" id="ARBA00001863"/>
    </source>
</evidence>
<dbReference type="InterPro" id="IPR012341">
    <property type="entry name" value="6hp_glycosidase-like_sf"/>
</dbReference>
<keyword evidence="12" id="KW-1185">Reference proteome</keyword>